<dbReference type="GO" id="GO:0004252">
    <property type="term" value="F:serine-type endopeptidase activity"/>
    <property type="evidence" value="ECO:0007669"/>
    <property type="project" value="InterPro"/>
</dbReference>
<keyword evidence="2" id="KW-0378">Hydrolase</keyword>
<protein>
    <recommendedName>
        <fullName evidence="4">PDZ domain-containing protein</fullName>
    </recommendedName>
</protein>
<keyword evidence="3" id="KW-0472">Membrane</keyword>
<dbReference type="Gene3D" id="2.30.42.10">
    <property type="match status" value="1"/>
</dbReference>
<evidence type="ECO:0000259" key="4">
    <source>
        <dbReference type="SMART" id="SM00228"/>
    </source>
</evidence>
<reference evidence="5 6" key="1">
    <citation type="journal article" date="2016" name="Nat. Commun.">
        <title>Thousands of microbial genomes shed light on interconnected biogeochemical processes in an aquifer system.</title>
        <authorList>
            <person name="Anantharaman K."/>
            <person name="Brown C.T."/>
            <person name="Hug L.A."/>
            <person name="Sharon I."/>
            <person name="Castelle C.J."/>
            <person name="Probst A.J."/>
            <person name="Thomas B.C."/>
            <person name="Singh A."/>
            <person name="Wilkins M.J."/>
            <person name="Karaoz U."/>
            <person name="Brodie E.L."/>
            <person name="Williams K.H."/>
            <person name="Hubbard S.S."/>
            <person name="Banfield J.F."/>
        </authorList>
    </citation>
    <scope>NUCLEOTIDE SEQUENCE [LARGE SCALE GENOMIC DNA]</scope>
</reference>
<dbReference type="InterPro" id="IPR001478">
    <property type="entry name" value="PDZ"/>
</dbReference>
<dbReference type="InterPro" id="IPR051201">
    <property type="entry name" value="Chloro_Bact_Ser_Proteases"/>
</dbReference>
<keyword evidence="1" id="KW-0645">Protease</keyword>
<keyword evidence="3" id="KW-1133">Transmembrane helix</keyword>
<dbReference type="InterPro" id="IPR036034">
    <property type="entry name" value="PDZ_sf"/>
</dbReference>
<evidence type="ECO:0000256" key="2">
    <source>
        <dbReference type="ARBA" id="ARBA00022801"/>
    </source>
</evidence>
<dbReference type="PANTHER" id="PTHR43343">
    <property type="entry name" value="PEPTIDASE S12"/>
    <property type="match status" value="1"/>
</dbReference>
<dbReference type="EMBL" id="METE01000004">
    <property type="protein sequence ID" value="OGB85382.1"/>
    <property type="molecule type" value="Genomic_DNA"/>
</dbReference>
<dbReference type="PANTHER" id="PTHR43343:SF3">
    <property type="entry name" value="PROTEASE DO-LIKE 8, CHLOROPLASTIC"/>
    <property type="match status" value="1"/>
</dbReference>
<feature type="transmembrane region" description="Helical" evidence="3">
    <location>
        <begin position="6"/>
        <end position="27"/>
    </location>
</feature>
<evidence type="ECO:0000313" key="5">
    <source>
        <dbReference type="EMBL" id="OGB85382.1"/>
    </source>
</evidence>
<dbReference type="STRING" id="1798539.A2994_02025"/>
<dbReference type="GO" id="GO:0006508">
    <property type="term" value="P:proteolysis"/>
    <property type="evidence" value="ECO:0007669"/>
    <property type="project" value="UniProtKB-KW"/>
</dbReference>
<evidence type="ECO:0000256" key="3">
    <source>
        <dbReference type="SAM" id="Phobius"/>
    </source>
</evidence>
<accession>A0A1F4PQQ9</accession>
<feature type="domain" description="PDZ" evidence="4">
    <location>
        <begin position="298"/>
        <end position="366"/>
    </location>
</feature>
<dbReference type="SUPFAM" id="SSF50494">
    <property type="entry name" value="Trypsin-like serine proteases"/>
    <property type="match status" value="1"/>
</dbReference>
<dbReference type="SMART" id="SM00228">
    <property type="entry name" value="PDZ"/>
    <property type="match status" value="1"/>
</dbReference>
<dbReference type="InterPro" id="IPR009003">
    <property type="entry name" value="Peptidase_S1_PA"/>
</dbReference>
<dbReference type="Pfam" id="PF13180">
    <property type="entry name" value="PDZ_2"/>
    <property type="match status" value="1"/>
</dbReference>
<dbReference type="PRINTS" id="PR00834">
    <property type="entry name" value="PROTEASES2C"/>
</dbReference>
<dbReference type="Proteomes" id="UP000179010">
    <property type="component" value="Unassembled WGS sequence"/>
</dbReference>
<dbReference type="Gene3D" id="2.40.10.120">
    <property type="match status" value="1"/>
</dbReference>
<dbReference type="AlphaFoldDB" id="A0A1F4PQQ9"/>
<evidence type="ECO:0000313" key="6">
    <source>
        <dbReference type="Proteomes" id="UP000179010"/>
    </source>
</evidence>
<organism evidence="5 6">
    <name type="scientific">candidate division Kazan bacterium RIFCSPLOWO2_01_FULL_48_13</name>
    <dbReference type="NCBI Taxonomy" id="1798539"/>
    <lineage>
        <taxon>Bacteria</taxon>
        <taxon>Bacteria division Kazan-3B-28</taxon>
    </lineage>
</organism>
<sequence length="379" mass="38708">MQKGSLANFSWGVLGGLVGGLVLILLWGSGQLSFLGLPTNSNLALDNTPTSTNGATNGSLGGTSIEDVVAKVSPAVVSIVSQSQVQGFFGGTYEQKSSGTGFMIKSNGLIVTNRHVAAADAKYTVTVSSGKTYDATVVARDTFNDLAILKVSASGLPIVTLGDSSKIRVGQQVIAIGNALGEYQNTVTTGIISGIGRAIMAGGGSGGSEQIDNVIQTDAAINPGNSGGPLVNLTGEVIGINTAIDIQGQSIGFAIPINDVRSSIESVAAGGKISRPMLGLRYITLTPEIAAANNMSIKQGALVMRGSTVTELAVTPGGPADKAGIKENDIITMLDGKKIDDNTTIPSVLKSHKPGDVIKVKLWRSGRTMGVSVTLGELK</sequence>
<dbReference type="InterPro" id="IPR001940">
    <property type="entry name" value="Peptidase_S1C"/>
</dbReference>
<name>A0A1F4PQQ9_UNCK3</name>
<dbReference type="SUPFAM" id="SSF50156">
    <property type="entry name" value="PDZ domain-like"/>
    <property type="match status" value="1"/>
</dbReference>
<keyword evidence="3" id="KW-0812">Transmembrane</keyword>
<gene>
    <name evidence="5" type="ORF">A2994_02025</name>
</gene>
<dbReference type="Pfam" id="PF13365">
    <property type="entry name" value="Trypsin_2"/>
    <property type="match status" value="1"/>
</dbReference>
<evidence type="ECO:0000256" key="1">
    <source>
        <dbReference type="ARBA" id="ARBA00022670"/>
    </source>
</evidence>
<proteinExistence type="predicted"/>
<comment type="caution">
    <text evidence="5">The sequence shown here is derived from an EMBL/GenBank/DDBJ whole genome shotgun (WGS) entry which is preliminary data.</text>
</comment>